<comment type="caution">
    <text evidence="2">The sequence shown here is derived from an EMBL/GenBank/DDBJ whole genome shotgun (WGS) entry which is preliminary data.</text>
</comment>
<protein>
    <submittedName>
        <fullName evidence="2">Uncharacterized protein</fullName>
    </submittedName>
</protein>
<dbReference type="Proteomes" id="UP001341840">
    <property type="component" value="Unassembled WGS sequence"/>
</dbReference>
<keyword evidence="1" id="KW-0472">Membrane</keyword>
<evidence type="ECO:0000313" key="2">
    <source>
        <dbReference type="EMBL" id="MED6225562.1"/>
    </source>
</evidence>
<name>A0ABU6ZU69_9FABA</name>
<proteinExistence type="predicted"/>
<keyword evidence="1" id="KW-1133">Transmembrane helix</keyword>
<organism evidence="2 3">
    <name type="scientific">Stylosanthes scabra</name>
    <dbReference type="NCBI Taxonomy" id="79078"/>
    <lineage>
        <taxon>Eukaryota</taxon>
        <taxon>Viridiplantae</taxon>
        <taxon>Streptophyta</taxon>
        <taxon>Embryophyta</taxon>
        <taxon>Tracheophyta</taxon>
        <taxon>Spermatophyta</taxon>
        <taxon>Magnoliopsida</taxon>
        <taxon>eudicotyledons</taxon>
        <taxon>Gunneridae</taxon>
        <taxon>Pentapetalae</taxon>
        <taxon>rosids</taxon>
        <taxon>fabids</taxon>
        <taxon>Fabales</taxon>
        <taxon>Fabaceae</taxon>
        <taxon>Papilionoideae</taxon>
        <taxon>50 kb inversion clade</taxon>
        <taxon>dalbergioids sensu lato</taxon>
        <taxon>Dalbergieae</taxon>
        <taxon>Pterocarpus clade</taxon>
        <taxon>Stylosanthes</taxon>
    </lineage>
</organism>
<gene>
    <name evidence="2" type="ORF">PIB30_094805</name>
</gene>
<dbReference type="EMBL" id="JASCZI010273981">
    <property type="protein sequence ID" value="MED6225562.1"/>
    <property type="molecule type" value="Genomic_DNA"/>
</dbReference>
<keyword evidence="1" id="KW-0812">Transmembrane</keyword>
<evidence type="ECO:0000313" key="3">
    <source>
        <dbReference type="Proteomes" id="UP001341840"/>
    </source>
</evidence>
<sequence>MRVLRRPRELPRVVRFCVFAVSPACVAVVGLKLCLATRQLIKFGACQTYAILIDSDDYLLLVYHFGYASSSEDLQFPTENGKKHLSEEEMKLKTWREIAALGMQLGKMNIAAWASNDEEEKKQSAARDANTEEHERIEFEKRVLNGRKLRSLNILQGLFSTHIIII</sequence>
<accession>A0ABU6ZU69</accession>
<feature type="transmembrane region" description="Helical" evidence="1">
    <location>
        <begin position="12"/>
        <end position="31"/>
    </location>
</feature>
<keyword evidence="3" id="KW-1185">Reference proteome</keyword>
<evidence type="ECO:0000256" key="1">
    <source>
        <dbReference type="SAM" id="Phobius"/>
    </source>
</evidence>
<reference evidence="2 3" key="1">
    <citation type="journal article" date="2023" name="Plants (Basel)">
        <title>Bridging the Gap: Combining Genomics and Transcriptomics Approaches to Understand Stylosanthes scabra, an Orphan Legume from the Brazilian Caatinga.</title>
        <authorList>
            <person name="Ferreira-Neto J.R.C."/>
            <person name="da Silva M.D."/>
            <person name="Binneck E."/>
            <person name="de Melo N.F."/>
            <person name="da Silva R.H."/>
            <person name="de Melo A.L.T.M."/>
            <person name="Pandolfi V."/>
            <person name="Bustamante F.O."/>
            <person name="Brasileiro-Vidal A.C."/>
            <person name="Benko-Iseppon A.M."/>
        </authorList>
    </citation>
    <scope>NUCLEOTIDE SEQUENCE [LARGE SCALE GENOMIC DNA]</scope>
    <source>
        <tissue evidence="2">Leaves</tissue>
    </source>
</reference>